<reference evidence="2 3" key="1">
    <citation type="submission" date="2017-06" db="EMBL/GenBank/DDBJ databases">
        <title>Cmopartive genomic analysis of Ambrosia Fusariam Clade fungi.</title>
        <authorList>
            <person name="Stajich J.E."/>
            <person name="Carrillo J."/>
            <person name="Kijimoto T."/>
            <person name="Eskalen A."/>
            <person name="O'Donnell K."/>
            <person name="Kasson M."/>
        </authorList>
    </citation>
    <scope>NUCLEOTIDE SEQUENCE [LARGE SCALE GENOMIC DNA]</scope>
    <source>
        <strain evidence="2 3">NRRL 20438</strain>
    </source>
</reference>
<gene>
    <name evidence="2" type="ORF">CDV31_005359</name>
</gene>
<feature type="compositionally biased region" description="Basic and acidic residues" evidence="1">
    <location>
        <begin position="1"/>
        <end position="11"/>
    </location>
</feature>
<evidence type="ECO:0000256" key="1">
    <source>
        <dbReference type="SAM" id="MobiDB-lite"/>
    </source>
</evidence>
<comment type="caution">
    <text evidence="2">The sequence shown here is derived from an EMBL/GenBank/DDBJ whole genome shotgun (WGS) entry which is preliminary data.</text>
</comment>
<sequence length="119" mass="13233">MGENRDHDCDRVNGGGDGRRRRSQAQVSLKGDRGGRLNRGEIHGLHGETLIFVRASLLARLEPVLLGHHVPGRLSWQHVEVDVEAWMGAPCWQPGVEFLAVTRTLNRRTLAEPRPGSTQ</sequence>
<dbReference type="AlphaFoldDB" id="A0A428UJL7"/>
<protein>
    <submittedName>
        <fullName evidence="2">Uncharacterized protein</fullName>
    </submittedName>
</protein>
<dbReference type="Proteomes" id="UP000288429">
    <property type="component" value="Unassembled WGS sequence"/>
</dbReference>
<proteinExistence type="predicted"/>
<accession>A0A428UJL7</accession>
<name>A0A428UJL7_9HYPO</name>
<organism evidence="2 3">
    <name type="scientific">Fusarium ambrosium</name>
    <dbReference type="NCBI Taxonomy" id="131363"/>
    <lineage>
        <taxon>Eukaryota</taxon>
        <taxon>Fungi</taxon>
        <taxon>Dikarya</taxon>
        <taxon>Ascomycota</taxon>
        <taxon>Pezizomycotina</taxon>
        <taxon>Sordariomycetes</taxon>
        <taxon>Hypocreomycetidae</taxon>
        <taxon>Hypocreales</taxon>
        <taxon>Nectriaceae</taxon>
        <taxon>Fusarium</taxon>
        <taxon>Fusarium solani species complex</taxon>
    </lineage>
</organism>
<feature type="compositionally biased region" description="Basic and acidic residues" evidence="1">
    <location>
        <begin position="30"/>
        <end position="40"/>
    </location>
</feature>
<keyword evidence="3" id="KW-1185">Reference proteome</keyword>
<evidence type="ECO:0000313" key="3">
    <source>
        <dbReference type="Proteomes" id="UP000288429"/>
    </source>
</evidence>
<evidence type="ECO:0000313" key="2">
    <source>
        <dbReference type="EMBL" id="RSM14470.1"/>
    </source>
</evidence>
<feature type="region of interest" description="Disordered" evidence="1">
    <location>
        <begin position="1"/>
        <end position="40"/>
    </location>
</feature>
<dbReference type="EMBL" id="NIZV01000055">
    <property type="protein sequence ID" value="RSM14470.1"/>
    <property type="molecule type" value="Genomic_DNA"/>
</dbReference>